<evidence type="ECO:0000313" key="2">
    <source>
        <dbReference type="EMBL" id="JAH96153.1"/>
    </source>
</evidence>
<reference evidence="2" key="2">
    <citation type="journal article" date="2015" name="Fish Shellfish Immunol.">
        <title>Early steps in the European eel (Anguilla anguilla)-Vibrio vulnificus interaction in the gills: Role of the RtxA13 toxin.</title>
        <authorList>
            <person name="Callol A."/>
            <person name="Pajuelo D."/>
            <person name="Ebbesson L."/>
            <person name="Teles M."/>
            <person name="MacKenzie S."/>
            <person name="Amaro C."/>
        </authorList>
    </citation>
    <scope>NUCLEOTIDE SEQUENCE</scope>
</reference>
<accession>A0A0E9X379</accession>
<organism evidence="2">
    <name type="scientific">Anguilla anguilla</name>
    <name type="common">European freshwater eel</name>
    <name type="synonym">Muraena anguilla</name>
    <dbReference type="NCBI Taxonomy" id="7936"/>
    <lineage>
        <taxon>Eukaryota</taxon>
        <taxon>Metazoa</taxon>
        <taxon>Chordata</taxon>
        <taxon>Craniata</taxon>
        <taxon>Vertebrata</taxon>
        <taxon>Euteleostomi</taxon>
        <taxon>Actinopterygii</taxon>
        <taxon>Neopterygii</taxon>
        <taxon>Teleostei</taxon>
        <taxon>Anguilliformes</taxon>
        <taxon>Anguillidae</taxon>
        <taxon>Anguilla</taxon>
    </lineage>
</organism>
<reference evidence="2" key="1">
    <citation type="submission" date="2014-11" db="EMBL/GenBank/DDBJ databases">
        <authorList>
            <person name="Amaro Gonzalez C."/>
        </authorList>
    </citation>
    <scope>NUCLEOTIDE SEQUENCE</scope>
</reference>
<dbReference type="AlphaFoldDB" id="A0A0E9X379"/>
<evidence type="ECO:0000256" key="1">
    <source>
        <dbReference type="SAM" id="MobiDB-lite"/>
    </source>
</evidence>
<dbReference type="EMBL" id="GBXM01012424">
    <property type="protein sequence ID" value="JAH96153.1"/>
    <property type="molecule type" value="Transcribed_RNA"/>
</dbReference>
<feature type="region of interest" description="Disordered" evidence="1">
    <location>
        <begin position="1"/>
        <end position="21"/>
    </location>
</feature>
<proteinExistence type="predicted"/>
<name>A0A0E9X379_ANGAN</name>
<sequence>MMVPRPHTASQANTMASRFPPHILHKVKGRGSLKGSKRTDIDCTVL</sequence>
<protein>
    <submittedName>
        <fullName evidence="2">Uncharacterized protein</fullName>
    </submittedName>
</protein>